<keyword evidence="6" id="KW-0342">GTP-binding</keyword>
<evidence type="ECO:0000313" key="11">
    <source>
        <dbReference type="Proteomes" id="UP000249547"/>
    </source>
</evidence>
<comment type="similarity">
    <text evidence="1">Belongs to the mannose-6-phosphate isomerase type 2 family.</text>
</comment>
<dbReference type="FunFam" id="3.90.550.10:FF:000046">
    <property type="entry name" value="Mannose-1-phosphate guanylyltransferase (GDP)"/>
    <property type="match status" value="1"/>
</dbReference>
<dbReference type="InterPro" id="IPR054566">
    <property type="entry name" value="ManC/GMP-like_b-helix"/>
</dbReference>
<organism evidence="10 11">
    <name type="scientific">Chitinophaga skermanii</name>
    <dbReference type="NCBI Taxonomy" id="331697"/>
    <lineage>
        <taxon>Bacteria</taxon>
        <taxon>Pseudomonadati</taxon>
        <taxon>Bacteroidota</taxon>
        <taxon>Chitinophagia</taxon>
        <taxon>Chitinophagales</taxon>
        <taxon>Chitinophagaceae</taxon>
        <taxon>Chitinophaga</taxon>
    </lineage>
</organism>
<dbReference type="InterPro" id="IPR005835">
    <property type="entry name" value="NTP_transferase_dom"/>
</dbReference>
<evidence type="ECO:0000256" key="4">
    <source>
        <dbReference type="ARBA" id="ARBA00022695"/>
    </source>
</evidence>
<dbReference type="PANTHER" id="PTHR46390">
    <property type="entry name" value="MANNOSE-1-PHOSPHATE GUANYLYLTRANSFERASE"/>
    <property type="match status" value="1"/>
</dbReference>
<gene>
    <name evidence="10" type="ORF">LX64_00131</name>
</gene>
<protein>
    <recommendedName>
        <fullName evidence="2">mannose-1-phosphate guanylyltransferase</fullName>
        <ecNumber evidence="2">2.7.7.13</ecNumber>
    </recommendedName>
</protein>
<dbReference type="EMBL" id="QLLL01000001">
    <property type="protein sequence ID" value="RAJ10528.1"/>
    <property type="molecule type" value="Genomic_DNA"/>
</dbReference>
<evidence type="ECO:0000256" key="2">
    <source>
        <dbReference type="ARBA" id="ARBA00012387"/>
    </source>
</evidence>
<evidence type="ECO:0000256" key="7">
    <source>
        <dbReference type="ARBA" id="ARBA00047343"/>
    </source>
</evidence>
<evidence type="ECO:0000259" key="8">
    <source>
        <dbReference type="Pfam" id="PF00483"/>
    </source>
</evidence>
<keyword evidence="4 10" id="KW-0548">Nucleotidyltransferase</keyword>
<dbReference type="SUPFAM" id="SSF53448">
    <property type="entry name" value="Nucleotide-diphospho-sugar transferases"/>
    <property type="match status" value="1"/>
</dbReference>
<dbReference type="InterPro" id="IPR049577">
    <property type="entry name" value="GMPP_N"/>
</dbReference>
<comment type="catalytic activity">
    <reaction evidence="7">
        <text>alpha-D-mannose 1-phosphate + GTP + H(+) = GDP-alpha-D-mannose + diphosphate</text>
        <dbReference type="Rhea" id="RHEA:15229"/>
        <dbReference type="ChEBI" id="CHEBI:15378"/>
        <dbReference type="ChEBI" id="CHEBI:33019"/>
        <dbReference type="ChEBI" id="CHEBI:37565"/>
        <dbReference type="ChEBI" id="CHEBI:57527"/>
        <dbReference type="ChEBI" id="CHEBI:58409"/>
        <dbReference type="EC" id="2.7.7.13"/>
    </reaction>
</comment>
<dbReference type="Gene3D" id="3.90.550.10">
    <property type="entry name" value="Spore Coat Polysaccharide Biosynthesis Protein SpsA, Chain A"/>
    <property type="match status" value="1"/>
</dbReference>
<proteinExistence type="inferred from homology"/>
<dbReference type="RefSeq" id="WP_211324705.1">
    <property type="nucleotide sequence ID" value="NZ_QLLL01000001.1"/>
</dbReference>
<dbReference type="GO" id="GO:0005525">
    <property type="term" value="F:GTP binding"/>
    <property type="evidence" value="ECO:0007669"/>
    <property type="project" value="UniProtKB-KW"/>
</dbReference>
<evidence type="ECO:0000256" key="3">
    <source>
        <dbReference type="ARBA" id="ARBA00022679"/>
    </source>
</evidence>
<dbReference type="InterPro" id="IPR029044">
    <property type="entry name" value="Nucleotide-diphossugar_trans"/>
</dbReference>
<evidence type="ECO:0000259" key="9">
    <source>
        <dbReference type="Pfam" id="PF22640"/>
    </source>
</evidence>
<name>A0A327R392_9BACT</name>
<evidence type="ECO:0000256" key="1">
    <source>
        <dbReference type="ARBA" id="ARBA00006115"/>
    </source>
</evidence>
<dbReference type="GO" id="GO:0004475">
    <property type="term" value="F:mannose-1-phosphate guanylyltransferase (GTP) activity"/>
    <property type="evidence" value="ECO:0007669"/>
    <property type="project" value="UniProtKB-EC"/>
</dbReference>
<comment type="caution">
    <text evidence="10">The sequence shown here is derived from an EMBL/GenBank/DDBJ whole genome shotgun (WGS) entry which is preliminary data.</text>
</comment>
<keyword evidence="3 10" id="KW-0808">Transferase</keyword>
<dbReference type="Proteomes" id="UP000249547">
    <property type="component" value="Unassembled WGS sequence"/>
</dbReference>
<dbReference type="AlphaFoldDB" id="A0A327R392"/>
<dbReference type="PANTHER" id="PTHR46390:SF1">
    <property type="entry name" value="MANNOSE-1-PHOSPHATE GUANYLYLTRANSFERASE"/>
    <property type="match status" value="1"/>
</dbReference>
<evidence type="ECO:0000313" key="10">
    <source>
        <dbReference type="EMBL" id="RAJ10528.1"/>
    </source>
</evidence>
<dbReference type="SUPFAM" id="SSF159283">
    <property type="entry name" value="Guanosine diphospho-D-mannose pyrophosphorylase/mannose-6-phosphate isomerase linker domain"/>
    <property type="match status" value="1"/>
</dbReference>
<evidence type="ECO:0000256" key="6">
    <source>
        <dbReference type="ARBA" id="ARBA00023134"/>
    </source>
</evidence>
<dbReference type="InterPro" id="IPR051161">
    <property type="entry name" value="Mannose-6P_isomerase_type2"/>
</dbReference>
<sequence>MKSTNDTYVFIMAGGVGSRFWPKSRNNYPKQFIDILGVGQSLLQLTYARFEKLCSHKNIFIVTNNQYKDLVAEQLPSLPAENILCEPSRNNTAPCIAYATFKLAGLNPNATMVIAPSDHFILKEDVFVEKIQQAVNFASKNEVLVTLGIQPTRPDTGYGYINYDRTPTEDGVFKVTRFMEKPPLAKAIEFLESGDYVWNAGIFVWQTQAALNAFETYAGDIFKLFQAGLPFYNTGEEQKFINEHYPNSPNISIDFAIMEKANNVFTIPAEFGWSDLGTWASLYDNAHKEGNNNVINTKLSKLDDTENSIINVPKDKLVVVNGLKDYIVVDNEDVLLIYPKHKEQDIKKVTEELKNEGKETFL</sequence>
<keyword evidence="5" id="KW-0547">Nucleotide-binding</keyword>
<reference evidence="10 11" key="1">
    <citation type="submission" date="2018-06" db="EMBL/GenBank/DDBJ databases">
        <title>Genomic Encyclopedia of Archaeal and Bacterial Type Strains, Phase II (KMG-II): from individual species to whole genera.</title>
        <authorList>
            <person name="Goeker M."/>
        </authorList>
    </citation>
    <scope>NUCLEOTIDE SEQUENCE [LARGE SCALE GENOMIC DNA]</scope>
    <source>
        <strain evidence="10 11">DSM 23857</strain>
    </source>
</reference>
<keyword evidence="11" id="KW-1185">Reference proteome</keyword>
<dbReference type="Pfam" id="PF00483">
    <property type="entry name" value="NTP_transferase"/>
    <property type="match status" value="1"/>
</dbReference>
<dbReference type="EC" id="2.7.7.13" evidence="2"/>
<feature type="domain" description="MannoseP isomerase/GMP-like beta-helix" evidence="9">
    <location>
        <begin position="304"/>
        <end position="353"/>
    </location>
</feature>
<feature type="domain" description="Nucleotidyl transferase" evidence="8">
    <location>
        <begin position="10"/>
        <end position="288"/>
    </location>
</feature>
<dbReference type="Pfam" id="PF22640">
    <property type="entry name" value="ManC_GMP_beta-helix"/>
    <property type="match status" value="1"/>
</dbReference>
<dbReference type="GO" id="GO:0009298">
    <property type="term" value="P:GDP-mannose biosynthetic process"/>
    <property type="evidence" value="ECO:0007669"/>
    <property type="project" value="TreeGrafter"/>
</dbReference>
<dbReference type="CDD" id="cd02509">
    <property type="entry name" value="GDP-M1P_Guanylyltransferase"/>
    <property type="match status" value="1"/>
</dbReference>
<accession>A0A327R392</accession>
<evidence type="ECO:0000256" key="5">
    <source>
        <dbReference type="ARBA" id="ARBA00022741"/>
    </source>
</evidence>